<dbReference type="Proteomes" id="UP000634136">
    <property type="component" value="Unassembled WGS sequence"/>
</dbReference>
<protein>
    <submittedName>
        <fullName evidence="2">Uncharacterized protein</fullName>
    </submittedName>
</protein>
<proteinExistence type="predicted"/>
<sequence>MGDGEGEATKKAKWDDKNTEEFLKVC</sequence>
<comment type="caution">
    <text evidence="2">The sequence shown here is derived from an EMBL/GenBank/DDBJ whole genome shotgun (WGS) entry which is preliminary data.</text>
</comment>
<feature type="compositionally biased region" description="Basic and acidic residues" evidence="1">
    <location>
        <begin position="7"/>
        <end position="26"/>
    </location>
</feature>
<evidence type="ECO:0000313" key="3">
    <source>
        <dbReference type="Proteomes" id="UP000634136"/>
    </source>
</evidence>
<evidence type="ECO:0000313" key="2">
    <source>
        <dbReference type="EMBL" id="KAF7827419.1"/>
    </source>
</evidence>
<organism evidence="2 3">
    <name type="scientific">Senna tora</name>
    <dbReference type="NCBI Taxonomy" id="362788"/>
    <lineage>
        <taxon>Eukaryota</taxon>
        <taxon>Viridiplantae</taxon>
        <taxon>Streptophyta</taxon>
        <taxon>Embryophyta</taxon>
        <taxon>Tracheophyta</taxon>
        <taxon>Spermatophyta</taxon>
        <taxon>Magnoliopsida</taxon>
        <taxon>eudicotyledons</taxon>
        <taxon>Gunneridae</taxon>
        <taxon>Pentapetalae</taxon>
        <taxon>rosids</taxon>
        <taxon>fabids</taxon>
        <taxon>Fabales</taxon>
        <taxon>Fabaceae</taxon>
        <taxon>Caesalpinioideae</taxon>
        <taxon>Cassia clade</taxon>
        <taxon>Senna</taxon>
    </lineage>
</organism>
<feature type="region of interest" description="Disordered" evidence="1">
    <location>
        <begin position="1"/>
        <end position="26"/>
    </location>
</feature>
<dbReference type="AlphaFoldDB" id="A0A834WRM9"/>
<name>A0A834WRM9_9FABA</name>
<dbReference type="EMBL" id="JAAIUW010000006">
    <property type="protein sequence ID" value="KAF7827419.1"/>
    <property type="molecule type" value="Genomic_DNA"/>
</dbReference>
<reference evidence="2" key="1">
    <citation type="submission" date="2020-09" db="EMBL/GenBank/DDBJ databases">
        <title>Genome-Enabled Discovery of Anthraquinone Biosynthesis in Senna tora.</title>
        <authorList>
            <person name="Kang S.-H."/>
            <person name="Pandey R.P."/>
            <person name="Lee C.-M."/>
            <person name="Sim J.-S."/>
            <person name="Jeong J.-T."/>
            <person name="Choi B.-S."/>
            <person name="Jung M."/>
            <person name="Ginzburg D."/>
            <person name="Zhao K."/>
            <person name="Won S.Y."/>
            <person name="Oh T.-J."/>
            <person name="Yu Y."/>
            <person name="Kim N.-H."/>
            <person name="Lee O.R."/>
            <person name="Lee T.-H."/>
            <person name="Bashyal P."/>
            <person name="Kim T.-S."/>
            <person name="Lee W.-H."/>
            <person name="Kawkins C."/>
            <person name="Kim C.-K."/>
            <person name="Kim J.S."/>
            <person name="Ahn B.O."/>
            <person name="Rhee S.Y."/>
            <person name="Sohng J.K."/>
        </authorList>
    </citation>
    <scope>NUCLEOTIDE SEQUENCE</scope>
    <source>
        <tissue evidence="2">Leaf</tissue>
    </source>
</reference>
<gene>
    <name evidence="2" type="ORF">G2W53_018583</name>
</gene>
<evidence type="ECO:0000256" key="1">
    <source>
        <dbReference type="SAM" id="MobiDB-lite"/>
    </source>
</evidence>
<keyword evidence="3" id="KW-1185">Reference proteome</keyword>
<accession>A0A834WRM9</accession>